<gene>
    <name evidence="1" type="ORF">VNO77_17860</name>
</gene>
<dbReference type="Proteomes" id="UP001367508">
    <property type="component" value="Unassembled WGS sequence"/>
</dbReference>
<evidence type="ECO:0000313" key="1">
    <source>
        <dbReference type="EMBL" id="KAK7337294.1"/>
    </source>
</evidence>
<reference evidence="1 2" key="1">
    <citation type="submission" date="2024-01" db="EMBL/GenBank/DDBJ databases">
        <title>The genomes of 5 underutilized Papilionoideae crops provide insights into root nodulation and disease resistanc.</title>
        <authorList>
            <person name="Jiang F."/>
        </authorList>
    </citation>
    <scope>NUCLEOTIDE SEQUENCE [LARGE SCALE GENOMIC DNA]</scope>
    <source>
        <strain evidence="1">LVBAO_FW01</strain>
        <tissue evidence="1">Leaves</tissue>
    </source>
</reference>
<evidence type="ECO:0000313" key="2">
    <source>
        <dbReference type="Proteomes" id="UP001367508"/>
    </source>
</evidence>
<accession>A0AAN9QJ29</accession>
<dbReference type="AlphaFoldDB" id="A0AAN9QJ29"/>
<keyword evidence="2" id="KW-1185">Reference proteome</keyword>
<name>A0AAN9QJ29_CANGL</name>
<dbReference type="EMBL" id="JAYMYQ010000004">
    <property type="protein sequence ID" value="KAK7337294.1"/>
    <property type="molecule type" value="Genomic_DNA"/>
</dbReference>
<comment type="caution">
    <text evidence="1">The sequence shown here is derived from an EMBL/GenBank/DDBJ whole genome shotgun (WGS) entry which is preliminary data.</text>
</comment>
<sequence length="75" mass="8363">MAIINSFLGESSTHRRKRLLHANGIPQRARSVPSTELATLDNMYSNAFRLSVCAARILPHSMLFPCSTSSRSQCR</sequence>
<protein>
    <submittedName>
        <fullName evidence="1">Uncharacterized protein</fullName>
    </submittedName>
</protein>
<organism evidence="1 2">
    <name type="scientific">Canavalia gladiata</name>
    <name type="common">Sword bean</name>
    <name type="synonym">Dolichos gladiatus</name>
    <dbReference type="NCBI Taxonomy" id="3824"/>
    <lineage>
        <taxon>Eukaryota</taxon>
        <taxon>Viridiplantae</taxon>
        <taxon>Streptophyta</taxon>
        <taxon>Embryophyta</taxon>
        <taxon>Tracheophyta</taxon>
        <taxon>Spermatophyta</taxon>
        <taxon>Magnoliopsida</taxon>
        <taxon>eudicotyledons</taxon>
        <taxon>Gunneridae</taxon>
        <taxon>Pentapetalae</taxon>
        <taxon>rosids</taxon>
        <taxon>fabids</taxon>
        <taxon>Fabales</taxon>
        <taxon>Fabaceae</taxon>
        <taxon>Papilionoideae</taxon>
        <taxon>50 kb inversion clade</taxon>
        <taxon>NPAAA clade</taxon>
        <taxon>indigoferoid/millettioid clade</taxon>
        <taxon>Phaseoleae</taxon>
        <taxon>Canavalia</taxon>
    </lineage>
</organism>
<proteinExistence type="predicted"/>